<evidence type="ECO:0000313" key="1">
    <source>
        <dbReference type="Ensembl" id="ENSECAP00000027423.2"/>
    </source>
</evidence>
<reference evidence="1 2" key="1">
    <citation type="journal article" date="2009" name="Science">
        <title>Genome sequence, comparative analysis, and population genetics of the domestic horse.</title>
        <authorList>
            <consortium name="Broad Institute Genome Sequencing Platform"/>
            <consortium name="Broad Institute Whole Genome Assembly Team"/>
            <person name="Wade C.M."/>
            <person name="Giulotto E."/>
            <person name="Sigurdsson S."/>
            <person name="Zoli M."/>
            <person name="Gnerre S."/>
            <person name="Imsland F."/>
            <person name="Lear T.L."/>
            <person name="Adelson D.L."/>
            <person name="Bailey E."/>
            <person name="Bellone R.R."/>
            <person name="Bloecker H."/>
            <person name="Distl O."/>
            <person name="Edgar R.C."/>
            <person name="Garber M."/>
            <person name="Leeb T."/>
            <person name="Mauceli E."/>
            <person name="MacLeod J.N."/>
            <person name="Penedo M.C.T."/>
            <person name="Raison J.M."/>
            <person name="Sharpe T."/>
            <person name="Vogel J."/>
            <person name="Andersson L."/>
            <person name="Antczak D.F."/>
            <person name="Biagi T."/>
            <person name="Binns M.M."/>
            <person name="Chowdhary B.P."/>
            <person name="Coleman S.J."/>
            <person name="Della Valle G."/>
            <person name="Fryc S."/>
            <person name="Guerin G."/>
            <person name="Hasegawa T."/>
            <person name="Hill E.W."/>
            <person name="Jurka J."/>
            <person name="Kiialainen A."/>
            <person name="Lindgren G."/>
            <person name="Liu J."/>
            <person name="Magnani E."/>
            <person name="Mickelson J.R."/>
            <person name="Murray J."/>
            <person name="Nergadze S.G."/>
            <person name="Onofrio R."/>
            <person name="Pedroni S."/>
            <person name="Piras M.F."/>
            <person name="Raudsepp T."/>
            <person name="Rocchi M."/>
            <person name="Roeed K.H."/>
            <person name="Ryder O.A."/>
            <person name="Searle S."/>
            <person name="Skow L."/>
            <person name="Swinburne J.E."/>
            <person name="Syvaenen A.C."/>
            <person name="Tozaki T."/>
            <person name="Valberg S.J."/>
            <person name="Vaudin M."/>
            <person name="White J.R."/>
            <person name="Zody M.C."/>
            <person name="Lander E.S."/>
            <person name="Lindblad-Toh K."/>
        </authorList>
    </citation>
    <scope>NUCLEOTIDE SEQUENCE [LARGE SCALE GENOMIC DNA]</scope>
    <source>
        <strain evidence="1 2">Thoroughbred</strain>
    </source>
</reference>
<keyword evidence="2" id="KW-1185">Reference proteome</keyword>
<reference evidence="1" key="2">
    <citation type="submission" date="2025-08" db="UniProtKB">
        <authorList>
            <consortium name="Ensembl"/>
        </authorList>
    </citation>
    <scope>IDENTIFICATION</scope>
    <source>
        <strain evidence="1">Thoroughbred</strain>
    </source>
</reference>
<sequence length="52" mass="5712">VLAEVGWPQPRVLPGLWAPLSGSLSSPGYTTNLQMFICGIPQRMSLPSSFHW</sequence>
<accession>A0A3Q2H2N9</accession>
<dbReference type="Bgee" id="ENSECAG00000033714">
    <property type="expression patterns" value="Expressed in muscle tissue and 19 other cell types or tissues"/>
</dbReference>
<dbReference type="PaxDb" id="9796-ENSECAP00000027423"/>
<dbReference type="Proteomes" id="UP000002281">
    <property type="component" value="Chromosome 5"/>
</dbReference>
<dbReference type="GeneTree" id="ENSGT00950000185718"/>
<proteinExistence type="predicted"/>
<protein>
    <submittedName>
        <fullName evidence="1">Uncharacterized protein</fullName>
    </submittedName>
</protein>
<dbReference type="Ensembl" id="ENSECAT00000062714.2">
    <property type="protein sequence ID" value="ENSECAP00000027423.2"/>
    <property type="gene ID" value="ENSECAG00000033714.2"/>
</dbReference>
<name>A0A3Q2H2N9_HORSE</name>
<dbReference type="InParanoid" id="A0A3Q2H2N9"/>
<evidence type="ECO:0000313" key="2">
    <source>
        <dbReference type="Proteomes" id="UP000002281"/>
    </source>
</evidence>
<dbReference type="AlphaFoldDB" id="A0A3Q2H2N9"/>
<organism evidence="1 2">
    <name type="scientific">Equus caballus</name>
    <name type="common">Horse</name>
    <dbReference type="NCBI Taxonomy" id="9796"/>
    <lineage>
        <taxon>Eukaryota</taxon>
        <taxon>Metazoa</taxon>
        <taxon>Chordata</taxon>
        <taxon>Craniata</taxon>
        <taxon>Vertebrata</taxon>
        <taxon>Euteleostomi</taxon>
        <taxon>Mammalia</taxon>
        <taxon>Eutheria</taxon>
        <taxon>Laurasiatheria</taxon>
        <taxon>Perissodactyla</taxon>
        <taxon>Equidae</taxon>
        <taxon>Equus</taxon>
    </lineage>
</organism>
<reference evidence="1" key="3">
    <citation type="submission" date="2025-09" db="UniProtKB">
        <authorList>
            <consortium name="Ensembl"/>
        </authorList>
    </citation>
    <scope>IDENTIFICATION</scope>
    <source>
        <strain evidence="1">Thoroughbred</strain>
    </source>
</reference>